<proteinExistence type="predicted"/>
<evidence type="ECO:0000313" key="2">
    <source>
        <dbReference type="Proteomes" id="UP001165189"/>
    </source>
</evidence>
<protein>
    <submittedName>
        <fullName evidence="1">Unnamed protein product</fullName>
    </submittedName>
</protein>
<sequence>MQSPMNPVNATIRETHEQRILQPIVGAEGGLVGEVVELGPAAYFGEEERGREYGDYGDGGDALADFLADLVREEMGVAHYALVEECVVDYCAADEV</sequence>
<comment type="caution">
    <text evidence="1">The sequence shown here is derived from an EMBL/GenBank/DDBJ whole genome shotgun (WGS) entry which is preliminary data.</text>
</comment>
<dbReference type="Proteomes" id="UP001165189">
    <property type="component" value="Unassembled WGS sequence"/>
</dbReference>
<keyword evidence="2" id="KW-1185">Reference proteome</keyword>
<evidence type="ECO:0000313" key="1">
    <source>
        <dbReference type="EMBL" id="GMG42718.1"/>
    </source>
</evidence>
<accession>A0ABQ6KHJ1</accession>
<reference evidence="1" key="1">
    <citation type="submission" date="2023-04" db="EMBL/GenBank/DDBJ databases">
        <title>Aspergillus oryzae var. brunneus NBRC 4377.</title>
        <authorList>
            <person name="Ichikawa N."/>
            <person name="Sato H."/>
            <person name="Tonouchi N."/>
        </authorList>
    </citation>
    <scope>NUCLEOTIDE SEQUENCE</scope>
    <source>
        <strain evidence="1">NBRC 4377</strain>
    </source>
</reference>
<organism evidence="1 2">
    <name type="scientific">Aspergillus oryzae var. brunneus</name>
    <dbReference type="NCBI Taxonomy" id="332754"/>
    <lineage>
        <taxon>Eukaryota</taxon>
        <taxon>Fungi</taxon>
        <taxon>Dikarya</taxon>
        <taxon>Ascomycota</taxon>
        <taxon>Pezizomycotina</taxon>
        <taxon>Eurotiomycetes</taxon>
        <taxon>Eurotiomycetidae</taxon>
        <taxon>Eurotiales</taxon>
        <taxon>Aspergillaceae</taxon>
        <taxon>Aspergillus</taxon>
        <taxon>Aspergillus subgen. Circumdati</taxon>
    </lineage>
</organism>
<dbReference type="EMBL" id="BSYB01000005">
    <property type="protein sequence ID" value="GMG42718.1"/>
    <property type="molecule type" value="Genomic_DNA"/>
</dbReference>
<name>A0ABQ6KHJ1_ASPOZ</name>
<gene>
    <name evidence="1" type="ORF">Aory05_000183800</name>
</gene>